<evidence type="ECO:0000313" key="2">
    <source>
        <dbReference type="EMBL" id="KAI1702545.1"/>
    </source>
</evidence>
<feature type="transmembrane region" description="Helical" evidence="1">
    <location>
        <begin position="127"/>
        <end position="148"/>
    </location>
</feature>
<protein>
    <submittedName>
        <fullName evidence="2">Uncharacterized protein</fullName>
    </submittedName>
</protein>
<feature type="transmembrane region" description="Helical" evidence="1">
    <location>
        <begin position="223"/>
        <end position="242"/>
    </location>
</feature>
<sequence length="273" mass="31177">MSNPYLVLGEYILSLGLNLTSLYRTSNVLFGQLVKRNFASQLGISKNLIALLLNWLLFTALLTPYEIYMIWVWRPQENLRNTTVMFWLGTLAYSQQFSLPVSVFFLTLERILVIKFPLVHNARRQKYLFRISLVVYPIFMIGNVAAYIPSLPMPPEKDSCSQFGCTLNKFGGDFYYYSRALCALNNFFTTFALCSEFLFEFVPNLAPVLLTKIIGKNPFATGFGPYALVLCSVEVFIFTYFYTTNLKNMQKTNAVAPDNTIPTAGNTMYKDLN</sequence>
<proteinExistence type="predicted"/>
<dbReference type="Proteomes" id="UP001201812">
    <property type="component" value="Unassembled WGS sequence"/>
</dbReference>
<dbReference type="Pfam" id="PF10316">
    <property type="entry name" value="7TM_GPCR_Srbc"/>
    <property type="match status" value="1"/>
</dbReference>
<dbReference type="AlphaFoldDB" id="A0AAD4MQC9"/>
<keyword evidence="1" id="KW-0472">Membrane</keyword>
<gene>
    <name evidence="2" type="ORF">DdX_15444</name>
</gene>
<keyword evidence="1" id="KW-0812">Transmembrane</keyword>
<accession>A0AAD4MQC9</accession>
<dbReference type="EMBL" id="JAKKPZ010000097">
    <property type="protein sequence ID" value="KAI1702545.1"/>
    <property type="molecule type" value="Genomic_DNA"/>
</dbReference>
<keyword evidence="1" id="KW-1133">Transmembrane helix</keyword>
<organism evidence="2 3">
    <name type="scientific">Ditylenchus destructor</name>
    <dbReference type="NCBI Taxonomy" id="166010"/>
    <lineage>
        <taxon>Eukaryota</taxon>
        <taxon>Metazoa</taxon>
        <taxon>Ecdysozoa</taxon>
        <taxon>Nematoda</taxon>
        <taxon>Chromadorea</taxon>
        <taxon>Rhabditida</taxon>
        <taxon>Tylenchina</taxon>
        <taxon>Tylenchomorpha</taxon>
        <taxon>Sphaerularioidea</taxon>
        <taxon>Anguinidae</taxon>
        <taxon>Anguininae</taxon>
        <taxon>Ditylenchus</taxon>
    </lineage>
</organism>
<name>A0AAD4MQC9_9BILA</name>
<evidence type="ECO:0000256" key="1">
    <source>
        <dbReference type="SAM" id="Phobius"/>
    </source>
</evidence>
<keyword evidence="3" id="KW-1185">Reference proteome</keyword>
<feature type="transmembrane region" description="Helical" evidence="1">
    <location>
        <begin position="85"/>
        <end position="106"/>
    </location>
</feature>
<evidence type="ECO:0000313" key="3">
    <source>
        <dbReference type="Proteomes" id="UP001201812"/>
    </source>
</evidence>
<dbReference type="InterPro" id="IPR019420">
    <property type="entry name" value="7TM_GPCR_serpentine_rcpt_Srbc"/>
</dbReference>
<feature type="transmembrane region" description="Helical" evidence="1">
    <location>
        <begin position="51"/>
        <end position="73"/>
    </location>
</feature>
<feature type="transmembrane region" description="Helical" evidence="1">
    <location>
        <begin position="12"/>
        <end position="30"/>
    </location>
</feature>
<reference evidence="2" key="1">
    <citation type="submission" date="2022-01" db="EMBL/GenBank/DDBJ databases">
        <title>Genome Sequence Resource for Two Populations of Ditylenchus destructor, the Migratory Endoparasitic Phytonematode.</title>
        <authorList>
            <person name="Zhang H."/>
            <person name="Lin R."/>
            <person name="Xie B."/>
        </authorList>
    </citation>
    <scope>NUCLEOTIDE SEQUENCE</scope>
    <source>
        <strain evidence="2">BazhouSP</strain>
    </source>
</reference>
<comment type="caution">
    <text evidence="2">The sequence shown here is derived from an EMBL/GenBank/DDBJ whole genome shotgun (WGS) entry which is preliminary data.</text>
</comment>